<sequence length="40" mass="4627">MTGFQNILTLYRENATTLLIVIVFIFTFSNNYICKILPLS</sequence>
<reference evidence="2" key="2">
    <citation type="journal article" date="2015" name="Data Brief">
        <title>Shoot transcriptome of the giant reed, Arundo donax.</title>
        <authorList>
            <person name="Barrero R.A."/>
            <person name="Guerrero F.D."/>
            <person name="Moolhuijzen P."/>
            <person name="Goolsby J.A."/>
            <person name="Tidwell J."/>
            <person name="Bellgard S.E."/>
            <person name="Bellgard M.I."/>
        </authorList>
    </citation>
    <scope>NUCLEOTIDE SEQUENCE</scope>
    <source>
        <tissue evidence="2">Shoot tissue taken approximately 20 cm above the soil surface</tissue>
    </source>
</reference>
<keyword evidence="1" id="KW-1133">Transmembrane helix</keyword>
<reference evidence="2" key="1">
    <citation type="submission" date="2014-09" db="EMBL/GenBank/DDBJ databases">
        <authorList>
            <person name="Magalhaes I.L.F."/>
            <person name="Oliveira U."/>
            <person name="Santos F.R."/>
            <person name="Vidigal T.H.D.A."/>
            <person name="Brescovit A.D."/>
            <person name="Santos A.J."/>
        </authorList>
    </citation>
    <scope>NUCLEOTIDE SEQUENCE</scope>
    <source>
        <tissue evidence="2">Shoot tissue taken approximately 20 cm above the soil surface</tissue>
    </source>
</reference>
<evidence type="ECO:0000313" key="2">
    <source>
        <dbReference type="EMBL" id="JAE23246.1"/>
    </source>
</evidence>
<accession>A0A0A9GL18</accession>
<keyword evidence="1" id="KW-0472">Membrane</keyword>
<keyword evidence="1" id="KW-0812">Transmembrane</keyword>
<dbReference type="AlphaFoldDB" id="A0A0A9GL18"/>
<feature type="transmembrane region" description="Helical" evidence="1">
    <location>
        <begin position="15"/>
        <end position="34"/>
    </location>
</feature>
<protein>
    <submittedName>
        <fullName evidence="2">Uncharacterized protein</fullName>
    </submittedName>
</protein>
<proteinExistence type="predicted"/>
<evidence type="ECO:0000256" key="1">
    <source>
        <dbReference type="SAM" id="Phobius"/>
    </source>
</evidence>
<dbReference type="EMBL" id="GBRH01174650">
    <property type="protein sequence ID" value="JAE23246.1"/>
    <property type="molecule type" value="Transcribed_RNA"/>
</dbReference>
<organism evidence="2">
    <name type="scientific">Arundo donax</name>
    <name type="common">Giant reed</name>
    <name type="synonym">Donax arundinaceus</name>
    <dbReference type="NCBI Taxonomy" id="35708"/>
    <lineage>
        <taxon>Eukaryota</taxon>
        <taxon>Viridiplantae</taxon>
        <taxon>Streptophyta</taxon>
        <taxon>Embryophyta</taxon>
        <taxon>Tracheophyta</taxon>
        <taxon>Spermatophyta</taxon>
        <taxon>Magnoliopsida</taxon>
        <taxon>Liliopsida</taxon>
        <taxon>Poales</taxon>
        <taxon>Poaceae</taxon>
        <taxon>PACMAD clade</taxon>
        <taxon>Arundinoideae</taxon>
        <taxon>Arundineae</taxon>
        <taxon>Arundo</taxon>
    </lineage>
</organism>
<name>A0A0A9GL18_ARUDO</name>